<dbReference type="InParanoid" id="A0A2G5E506"/>
<feature type="transmembrane region" description="Helical" evidence="2">
    <location>
        <begin position="316"/>
        <end position="336"/>
    </location>
</feature>
<sequence length="786" mass="89583">MSIPETAKNLWNEWDIRLFVLSSLFLQVLLTFLAPIRKRKLSRVLSPFVWTFYLLADWVAAFSLGLLSDSQNDNKNFGSIANKISRPVGRLLSNNTKKELQAFWAPFLLLHLGGPDTITAFALEDNELWLRHLLGLIFEVAMAGYVLSRAFPMKRLLVPTLLMFLAGTVKYGERTRALFLASMDSFRDSMLGKPDPGPNYAKFMSELASMKEAGLQARIQIKEDLSHTTLTIEDDDDGPEPELTNIEVISNAYRYVKTFKRLIANLIFSFNDRKESRAFFKKLTAKDAFRVVEAELNFIYEILYTKGAVAHTKTSYVLRALCSCAILASLVLFVFANKHNYDRIDIGITYTLLGGAASLDVVALIMLTLSDVAIISFTTKFIQLEKKSKAFKIIIEKIQSVKNPRWSESMSQYNLIDYCLIRRQGCVNRIVSKIGLRDIVDHFLYTSHKTVDTNLKNFIFRELVKKSKKAKDSRSIKMFCSYRGSWALEQRGYQNMLGWSVEKEFDESLLLWHIATDICYNVQTKEGNSNSRVNEENNNHGKIEKANSVSRVNEDGNNHEKNTATDIGNRETVQPKEGNSTNIGNSESIKPEKRKPVPMDEGNTTEQNTDTPPTDYREMSKNLSDYMLYLLVVQPTMMSSLAGIGLIRYRETCAEFQRLYLPIQTKQEAKQMLKRAREILKGDIEYPHPTKYKGDRSKSVLFEAVSLAKELIELPEHKKWKIIGEVWVELLSYAASHCRGHAHAARLSKGGELLMLVWFLMTHLGLGEQFCMDAGWLETAQLVVEM</sequence>
<dbReference type="OrthoDB" id="1689146at2759"/>
<gene>
    <name evidence="4" type="ORF">AQUCO_01200243v1</name>
</gene>
<feature type="transmembrane region" description="Helical" evidence="2">
    <location>
        <begin position="48"/>
        <end position="67"/>
    </location>
</feature>
<feature type="transmembrane region" description="Helical" evidence="2">
    <location>
        <begin position="16"/>
        <end position="36"/>
    </location>
</feature>
<evidence type="ECO:0000313" key="4">
    <source>
        <dbReference type="EMBL" id="PIA50835.1"/>
    </source>
</evidence>
<reference evidence="4 5" key="1">
    <citation type="submission" date="2017-09" db="EMBL/GenBank/DDBJ databases">
        <title>WGS assembly of Aquilegia coerulea Goldsmith.</title>
        <authorList>
            <person name="Hodges S."/>
            <person name="Kramer E."/>
            <person name="Nordborg M."/>
            <person name="Tomkins J."/>
            <person name="Borevitz J."/>
            <person name="Derieg N."/>
            <person name="Yan J."/>
            <person name="Mihaltcheva S."/>
            <person name="Hayes R.D."/>
            <person name="Rokhsar D."/>
        </authorList>
    </citation>
    <scope>NUCLEOTIDE SEQUENCE [LARGE SCALE GENOMIC DNA]</scope>
    <source>
        <strain evidence="5">cv. Goldsmith</strain>
    </source>
</reference>
<name>A0A2G5E506_AQUCA</name>
<evidence type="ECO:0000313" key="5">
    <source>
        <dbReference type="Proteomes" id="UP000230069"/>
    </source>
</evidence>
<feature type="region of interest" description="Disordered" evidence="1">
    <location>
        <begin position="526"/>
        <end position="615"/>
    </location>
</feature>
<feature type="transmembrane region" description="Helical" evidence="2">
    <location>
        <begin position="626"/>
        <end position="647"/>
    </location>
</feature>
<dbReference type="PANTHER" id="PTHR31325">
    <property type="entry name" value="OS01G0798800 PROTEIN-RELATED"/>
    <property type="match status" value="1"/>
</dbReference>
<keyword evidence="2" id="KW-0812">Transmembrane</keyword>
<feature type="compositionally biased region" description="Basic and acidic residues" evidence="1">
    <location>
        <begin position="533"/>
        <end position="545"/>
    </location>
</feature>
<feature type="compositionally biased region" description="Polar residues" evidence="1">
    <location>
        <begin position="602"/>
        <end position="612"/>
    </location>
</feature>
<feature type="domain" description="DUF4220" evidence="3">
    <location>
        <begin position="50"/>
        <end position="418"/>
    </location>
</feature>
<keyword evidence="2" id="KW-1133">Transmembrane helix</keyword>
<keyword evidence="5" id="KW-1185">Reference proteome</keyword>
<dbReference type="EMBL" id="KZ305029">
    <property type="protein sequence ID" value="PIA50835.1"/>
    <property type="molecule type" value="Genomic_DNA"/>
</dbReference>
<dbReference type="STRING" id="218851.A0A2G5E506"/>
<feature type="compositionally biased region" description="Basic and acidic residues" evidence="1">
    <location>
        <begin position="552"/>
        <end position="563"/>
    </location>
</feature>
<dbReference type="Pfam" id="PF13968">
    <property type="entry name" value="DUF4220"/>
    <property type="match status" value="1"/>
</dbReference>
<evidence type="ECO:0000256" key="2">
    <source>
        <dbReference type="SAM" id="Phobius"/>
    </source>
</evidence>
<dbReference type="InterPro" id="IPR025315">
    <property type="entry name" value="DUF4220"/>
</dbReference>
<proteinExistence type="predicted"/>
<keyword evidence="2" id="KW-0472">Membrane</keyword>
<feature type="compositionally biased region" description="Basic and acidic residues" evidence="1">
    <location>
        <begin position="589"/>
        <end position="598"/>
    </location>
</feature>
<dbReference type="AlphaFoldDB" id="A0A2G5E506"/>
<evidence type="ECO:0000256" key="1">
    <source>
        <dbReference type="SAM" id="MobiDB-lite"/>
    </source>
</evidence>
<feature type="compositionally biased region" description="Polar residues" evidence="1">
    <location>
        <begin position="577"/>
        <end position="588"/>
    </location>
</feature>
<organism evidence="4 5">
    <name type="scientific">Aquilegia coerulea</name>
    <name type="common">Rocky mountain columbine</name>
    <dbReference type="NCBI Taxonomy" id="218851"/>
    <lineage>
        <taxon>Eukaryota</taxon>
        <taxon>Viridiplantae</taxon>
        <taxon>Streptophyta</taxon>
        <taxon>Embryophyta</taxon>
        <taxon>Tracheophyta</taxon>
        <taxon>Spermatophyta</taxon>
        <taxon>Magnoliopsida</taxon>
        <taxon>Ranunculales</taxon>
        <taxon>Ranunculaceae</taxon>
        <taxon>Thalictroideae</taxon>
        <taxon>Aquilegia</taxon>
    </lineage>
</organism>
<dbReference type="Proteomes" id="UP000230069">
    <property type="component" value="Unassembled WGS sequence"/>
</dbReference>
<protein>
    <recommendedName>
        <fullName evidence="3">DUF4220 domain-containing protein</fullName>
    </recommendedName>
</protein>
<evidence type="ECO:0000259" key="3">
    <source>
        <dbReference type="Pfam" id="PF13968"/>
    </source>
</evidence>
<accession>A0A2G5E506</accession>
<dbReference type="InterPro" id="IPR007658">
    <property type="entry name" value="DUF594"/>
</dbReference>
<feature type="transmembrane region" description="Helical" evidence="2">
    <location>
        <begin position="348"/>
        <end position="377"/>
    </location>
</feature>
<dbReference type="Pfam" id="PF04578">
    <property type="entry name" value="DUF594"/>
    <property type="match status" value="1"/>
</dbReference>
<feature type="transmembrane region" description="Helical" evidence="2">
    <location>
        <begin position="129"/>
        <end position="147"/>
    </location>
</feature>